<evidence type="ECO:0000313" key="3">
    <source>
        <dbReference type="EMBL" id="KAF2903196.1"/>
    </source>
</evidence>
<feature type="coiled-coil region" evidence="1">
    <location>
        <begin position="76"/>
        <end position="147"/>
    </location>
</feature>
<sequence>MSINENLNKRLDECHKDMMETSVKLNKKMEEMKEEIKTKTKEMLSELNKQIMRIGNEQISVKKLLQETTKINNDKFEEVERTMEEIKTQQLQLQQDFVESIIETEAKIDKNVNKMRVEIKDDLKDKVKEIEEEMKNKIRKIKKVTKEELTWEDELSYIRSALVEEARSWLEIHITKIKCFKEFEKMFLENYWSCARQRKLMMEFGNGQYDRSMEISREKYATKKLSVLQYLDISYDENMLVMQLAQQCGLNIITKVIEDIKNVAGFIRLVKEVDEMEEVAKNFKKYKDIENYGTQGTQRFINNQIDQERNQWNKNYMNGNSRSENKNRESNGRNYYNRGWVNNDQYRRYEGTTDEKTGRQEKYTDFRRVNDHRNEIERQRSRKLRINLLYVDGSTEQVRQAEEAPRGA</sequence>
<comment type="caution">
    <text evidence="3">The sequence shown here is derived from an EMBL/GenBank/DDBJ whole genome shotgun (WGS) entry which is preliminary data.</text>
</comment>
<dbReference type="Proteomes" id="UP000801492">
    <property type="component" value="Unassembled WGS sequence"/>
</dbReference>
<keyword evidence="1" id="KW-0175">Coiled coil</keyword>
<feature type="coiled-coil region" evidence="1">
    <location>
        <begin position="15"/>
        <end position="49"/>
    </location>
</feature>
<proteinExistence type="predicted"/>
<evidence type="ECO:0000313" key="4">
    <source>
        <dbReference type="Proteomes" id="UP000801492"/>
    </source>
</evidence>
<organism evidence="3 4">
    <name type="scientific">Ignelater luminosus</name>
    <name type="common">Cucubano</name>
    <name type="synonym">Pyrophorus luminosus</name>
    <dbReference type="NCBI Taxonomy" id="2038154"/>
    <lineage>
        <taxon>Eukaryota</taxon>
        <taxon>Metazoa</taxon>
        <taxon>Ecdysozoa</taxon>
        <taxon>Arthropoda</taxon>
        <taxon>Hexapoda</taxon>
        <taxon>Insecta</taxon>
        <taxon>Pterygota</taxon>
        <taxon>Neoptera</taxon>
        <taxon>Endopterygota</taxon>
        <taxon>Coleoptera</taxon>
        <taxon>Polyphaga</taxon>
        <taxon>Elateriformia</taxon>
        <taxon>Elateroidea</taxon>
        <taxon>Elateridae</taxon>
        <taxon>Agrypninae</taxon>
        <taxon>Pyrophorini</taxon>
        <taxon>Ignelater</taxon>
    </lineage>
</organism>
<dbReference type="OrthoDB" id="6779360at2759"/>
<feature type="region of interest" description="Disordered" evidence="2">
    <location>
        <begin position="314"/>
        <end position="336"/>
    </location>
</feature>
<gene>
    <name evidence="3" type="ORF">ILUMI_02998</name>
</gene>
<evidence type="ECO:0000256" key="2">
    <source>
        <dbReference type="SAM" id="MobiDB-lite"/>
    </source>
</evidence>
<dbReference type="EMBL" id="VTPC01001086">
    <property type="protein sequence ID" value="KAF2903196.1"/>
    <property type="molecule type" value="Genomic_DNA"/>
</dbReference>
<accession>A0A8K0GKW3</accession>
<name>A0A8K0GKW3_IGNLU</name>
<protein>
    <submittedName>
        <fullName evidence="3">Uncharacterized protein</fullName>
    </submittedName>
</protein>
<keyword evidence="4" id="KW-1185">Reference proteome</keyword>
<reference evidence="3" key="1">
    <citation type="submission" date="2019-08" db="EMBL/GenBank/DDBJ databases">
        <title>The genome of the North American firefly Photinus pyralis.</title>
        <authorList>
            <consortium name="Photinus pyralis genome working group"/>
            <person name="Fallon T.R."/>
            <person name="Sander Lower S.E."/>
            <person name="Weng J.-K."/>
        </authorList>
    </citation>
    <scope>NUCLEOTIDE SEQUENCE</scope>
    <source>
        <strain evidence="3">TRF0915ILg1</strain>
        <tissue evidence="3">Whole body</tissue>
    </source>
</reference>
<evidence type="ECO:0000256" key="1">
    <source>
        <dbReference type="SAM" id="Coils"/>
    </source>
</evidence>
<dbReference type="AlphaFoldDB" id="A0A8K0GKW3"/>